<protein>
    <submittedName>
        <fullName evidence="1">Uncharacterized protein</fullName>
    </submittedName>
</protein>
<sequence>MVRKQSNVPYEDNIKLLKGVIEGQKACTQSYANPTVAEQDIQDKCLRESRILHCRGVLEYIANTGCTGDREGVQPKLNRIADRESFRSTLKELCAELKISEGTVEQSRQTIYEWFCKYAHTGEGFNCLTINTGNTDYPTSIAVSYLAYLRELKIKHSYVIGEKVLKWPSP</sequence>
<dbReference type="InParanoid" id="A0A3N4M841"/>
<dbReference type="OrthoDB" id="10391622at2759"/>
<organism evidence="1 2">
    <name type="scientific">Terfezia boudieri ATCC MYA-4762</name>
    <dbReference type="NCBI Taxonomy" id="1051890"/>
    <lineage>
        <taxon>Eukaryota</taxon>
        <taxon>Fungi</taxon>
        <taxon>Dikarya</taxon>
        <taxon>Ascomycota</taxon>
        <taxon>Pezizomycotina</taxon>
        <taxon>Pezizomycetes</taxon>
        <taxon>Pezizales</taxon>
        <taxon>Pezizaceae</taxon>
        <taxon>Terfezia</taxon>
    </lineage>
</organism>
<evidence type="ECO:0000313" key="2">
    <source>
        <dbReference type="Proteomes" id="UP000267821"/>
    </source>
</evidence>
<accession>A0A3N4M841</accession>
<dbReference type="Proteomes" id="UP000267821">
    <property type="component" value="Unassembled WGS sequence"/>
</dbReference>
<reference evidence="1 2" key="1">
    <citation type="journal article" date="2018" name="Nat. Ecol. Evol.">
        <title>Pezizomycetes genomes reveal the molecular basis of ectomycorrhizal truffle lifestyle.</title>
        <authorList>
            <person name="Murat C."/>
            <person name="Payen T."/>
            <person name="Noel B."/>
            <person name="Kuo A."/>
            <person name="Morin E."/>
            <person name="Chen J."/>
            <person name="Kohler A."/>
            <person name="Krizsan K."/>
            <person name="Balestrini R."/>
            <person name="Da Silva C."/>
            <person name="Montanini B."/>
            <person name="Hainaut M."/>
            <person name="Levati E."/>
            <person name="Barry K.W."/>
            <person name="Belfiori B."/>
            <person name="Cichocki N."/>
            <person name="Clum A."/>
            <person name="Dockter R.B."/>
            <person name="Fauchery L."/>
            <person name="Guy J."/>
            <person name="Iotti M."/>
            <person name="Le Tacon F."/>
            <person name="Lindquist E.A."/>
            <person name="Lipzen A."/>
            <person name="Malagnac F."/>
            <person name="Mello A."/>
            <person name="Molinier V."/>
            <person name="Miyauchi S."/>
            <person name="Poulain J."/>
            <person name="Riccioni C."/>
            <person name="Rubini A."/>
            <person name="Sitrit Y."/>
            <person name="Splivallo R."/>
            <person name="Traeger S."/>
            <person name="Wang M."/>
            <person name="Zifcakova L."/>
            <person name="Wipf D."/>
            <person name="Zambonelli A."/>
            <person name="Paolocci F."/>
            <person name="Nowrousian M."/>
            <person name="Ottonello S."/>
            <person name="Baldrian P."/>
            <person name="Spatafora J.W."/>
            <person name="Henrissat B."/>
            <person name="Nagy L.G."/>
            <person name="Aury J.M."/>
            <person name="Wincker P."/>
            <person name="Grigoriev I.V."/>
            <person name="Bonfante P."/>
            <person name="Martin F.M."/>
        </authorList>
    </citation>
    <scope>NUCLEOTIDE SEQUENCE [LARGE SCALE GENOMIC DNA]</scope>
    <source>
        <strain evidence="1 2">ATCC MYA-4762</strain>
    </source>
</reference>
<evidence type="ECO:0000313" key="1">
    <source>
        <dbReference type="EMBL" id="RPB28932.1"/>
    </source>
</evidence>
<dbReference type="AlphaFoldDB" id="A0A3N4M841"/>
<name>A0A3N4M841_9PEZI</name>
<keyword evidence="2" id="KW-1185">Reference proteome</keyword>
<proteinExistence type="predicted"/>
<gene>
    <name evidence="1" type="ORF">L211DRAFT_844972</name>
</gene>
<dbReference type="EMBL" id="ML121528">
    <property type="protein sequence ID" value="RPB28932.1"/>
    <property type="molecule type" value="Genomic_DNA"/>
</dbReference>